<protein>
    <submittedName>
        <fullName evidence="2">CopG family transcriptional regulator</fullName>
    </submittedName>
</protein>
<dbReference type="Proteomes" id="UP000029917">
    <property type="component" value="Unassembled WGS sequence"/>
</dbReference>
<gene>
    <name evidence="2" type="ORF">IC63_15195</name>
</gene>
<feature type="signal peptide" evidence="1">
    <location>
        <begin position="1"/>
        <end position="28"/>
    </location>
</feature>
<proteinExistence type="predicted"/>
<sequence length="159" mass="16366">MSNPNFSRRGAILAVAAMLSTTSTLAFAATGSDEKPNLLSITKDPGCGCCGAWADLAIEAGFEVEITEASDYVGMKRDAAVPENLWSCHTTRISGYIIEGHVPFAAIRQLLEQRPDINGIAVPGMPAGSPGMGGGVEATAEVIAWGGIAGDGRAFPLDG</sequence>
<dbReference type="EMBL" id="JRKS01000074">
    <property type="protein sequence ID" value="KGJ02183.1"/>
    <property type="molecule type" value="Genomic_DNA"/>
</dbReference>
<reference evidence="2 3" key="2">
    <citation type="submission" date="2014-10" db="EMBL/GenBank/DDBJ databases">
        <title>Paracoccus sanguinis sp. nov., isolated from clinical specimens of New York State patients.</title>
        <authorList>
            <person name="Mingle L.A."/>
            <person name="Cole J.A."/>
            <person name="Lapierre P."/>
            <person name="Musser K.A."/>
        </authorList>
    </citation>
    <scope>NUCLEOTIDE SEQUENCE [LARGE SCALE GENOMIC DNA]</scope>
    <source>
        <strain evidence="2 3">HAMBI 3106</strain>
    </source>
</reference>
<feature type="chain" id="PRO_5001945556" evidence="1">
    <location>
        <begin position="29"/>
        <end position="159"/>
    </location>
</feature>
<dbReference type="Pfam" id="PF04214">
    <property type="entry name" value="DUF411"/>
    <property type="match status" value="1"/>
</dbReference>
<dbReference type="AlphaFoldDB" id="A0A099EW65"/>
<dbReference type="InterPro" id="IPR007332">
    <property type="entry name" value="DUF411"/>
</dbReference>
<organism evidence="2 3">
    <name type="scientific">Paracoccus sphaerophysae</name>
    <dbReference type="NCBI Taxonomy" id="690417"/>
    <lineage>
        <taxon>Bacteria</taxon>
        <taxon>Pseudomonadati</taxon>
        <taxon>Pseudomonadota</taxon>
        <taxon>Alphaproteobacteria</taxon>
        <taxon>Rhodobacterales</taxon>
        <taxon>Paracoccaceae</taxon>
        <taxon>Paracoccus</taxon>
    </lineage>
</organism>
<keyword evidence="3" id="KW-1185">Reference proteome</keyword>
<dbReference type="STRING" id="690417.IC63_15195"/>
<comment type="caution">
    <text evidence="2">The sequence shown here is derived from an EMBL/GenBank/DDBJ whole genome shotgun (WGS) entry which is preliminary data.</text>
</comment>
<accession>A0A099EW65</accession>
<dbReference type="RefSeq" id="WP_036702647.1">
    <property type="nucleotide sequence ID" value="NZ_CALUAY010000075.1"/>
</dbReference>
<evidence type="ECO:0000256" key="1">
    <source>
        <dbReference type="SAM" id="SignalP"/>
    </source>
</evidence>
<reference evidence="2 3" key="1">
    <citation type="submission" date="2014-09" db="EMBL/GenBank/DDBJ databases">
        <authorList>
            <person name="McGinnis J.M."/>
            <person name="Wolfgang W.J."/>
        </authorList>
    </citation>
    <scope>NUCLEOTIDE SEQUENCE [LARGE SCALE GENOMIC DNA]</scope>
    <source>
        <strain evidence="2 3">HAMBI 3106</strain>
    </source>
</reference>
<evidence type="ECO:0000313" key="3">
    <source>
        <dbReference type="Proteomes" id="UP000029917"/>
    </source>
</evidence>
<keyword evidence="1" id="KW-0732">Signal</keyword>
<dbReference type="OrthoDB" id="14727at2"/>
<name>A0A099EW65_9RHOB</name>
<evidence type="ECO:0000313" key="2">
    <source>
        <dbReference type="EMBL" id="KGJ02183.1"/>
    </source>
</evidence>